<dbReference type="AlphaFoldDB" id="A0A7X0J6J5"/>
<accession>A0A7X0J6J5</accession>
<dbReference type="RefSeq" id="WP_184627783.1">
    <property type="nucleotide sequence ID" value="NZ_JACHCC010000010.1"/>
</dbReference>
<evidence type="ECO:0000313" key="2">
    <source>
        <dbReference type="EMBL" id="MBB6501750.1"/>
    </source>
</evidence>
<dbReference type="InterPro" id="IPR018490">
    <property type="entry name" value="cNMP-bd_dom_sf"/>
</dbReference>
<dbReference type="Gene3D" id="2.60.120.10">
    <property type="entry name" value="Jelly Rolls"/>
    <property type="match status" value="1"/>
</dbReference>
<dbReference type="EMBL" id="JACHCC010000010">
    <property type="protein sequence ID" value="MBB6501750.1"/>
    <property type="molecule type" value="Genomic_DNA"/>
</dbReference>
<evidence type="ECO:0000313" key="3">
    <source>
        <dbReference type="Proteomes" id="UP000521017"/>
    </source>
</evidence>
<feature type="domain" description="Cyclic nucleotide-binding" evidence="1">
    <location>
        <begin position="10"/>
        <end position="113"/>
    </location>
</feature>
<comment type="caution">
    <text evidence="2">The sequence shown here is derived from an EMBL/GenBank/DDBJ whole genome shotgun (WGS) entry which is preliminary data.</text>
</comment>
<dbReference type="InterPro" id="IPR014710">
    <property type="entry name" value="RmlC-like_jellyroll"/>
</dbReference>
<name>A0A7X0J6J5_9SPHI</name>
<dbReference type="PROSITE" id="PS50042">
    <property type="entry name" value="CNMP_BINDING_3"/>
    <property type="match status" value="1"/>
</dbReference>
<dbReference type="Pfam" id="PF00027">
    <property type="entry name" value="cNMP_binding"/>
    <property type="match status" value="1"/>
</dbReference>
<dbReference type="CDD" id="cd00038">
    <property type="entry name" value="CAP_ED"/>
    <property type="match status" value="1"/>
</dbReference>
<sequence length="189" mass="21768">MEELINYLLQFGQLNESQCALIQLKAHRKKIKKGTYFSEAGKVARNIGYVTDGVFRICYYSKTGESFTRYFVYENRFVADINSFIDELPSAEYIEAVTDCEILVFSKKDFTELSLTIPGWSDIFSKITSYVMENKMRASSNMLVQDAQTRYLHFLEHYPGLTNRIPQLMLASYLGITASSLSRIRKTIV</sequence>
<dbReference type="SUPFAM" id="SSF51206">
    <property type="entry name" value="cAMP-binding domain-like"/>
    <property type="match status" value="1"/>
</dbReference>
<gene>
    <name evidence="2" type="ORF">HDF25_003925</name>
</gene>
<reference evidence="2 3" key="1">
    <citation type="submission" date="2020-08" db="EMBL/GenBank/DDBJ databases">
        <title>Genomic Encyclopedia of Type Strains, Phase IV (KMG-V): Genome sequencing to study the core and pangenomes of soil and plant-associated prokaryotes.</title>
        <authorList>
            <person name="Whitman W."/>
        </authorList>
    </citation>
    <scope>NUCLEOTIDE SEQUENCE [LARGE SCALE GENOMIC DNA]</scope>
    <source>
        <strain evidence="2 3">M2T3</strain>
    </source>
</reference>
<proteinExistence type="predicted"/>
<evidence type="ECO:0000259" key="1">
    <source>
        <dbReference type="PROSITE" id="PS50042"/>
    </source>
</evidence>
<protein>
    <submittedName>
        <fullName evidence="2">CRP-like cAMP-binding protein</fullName>
    </submittedName>
</protein>
<dbReference type="Proteomes" id="UP000521017">
    <property type="component" value="Unassembled WGS sequence"/>
</dbReference>
<dbReference type="InterPro" id="IPR000595">
    <property type="entry name" value="cNMP-bd_dom"/>
</dbReference>
<organism evidence="2 3">
    <name type="scientific">Pedobacter cryoconitis</name>
    <dbReference type="NCBI Taxonomy" id="188932"/>
    <lineage>
        <taxon>Bacteria</taxon>
        <taxon>Pseudomonadati</taxon>
        <taxon>Bacteroidota</taxon>
        <taxon>Sphingobacteriia</taxon>
        <taxon>Sphingobacteriales</taxon>
        <taxon>Sphingobacteriaceae</taxon>
        <taxon>Pedobacter</taxon>
    </lineage>
</organism>